<keyword evidence="8" id="KW-0676">Redox-active center</keyword>
<dbReference type="Gene3D" id="3.50.50.60">
    <property type="entry name" value="FAD/NAD(P)-binding domain"/>
    <property type="match status" value="2"/>
</dbReference>
<keyword evidence="6" id="KW-0560">Oxidoreductase</keyword>
<dbReference type="PANTHER" id="PTHR42737">
    <property type="entry name" value="GLUTATHIONE REDUCTASE"/>
    <property type="match status" value="1"/>
</dbReference>
<dbReference type="FunFam" id="3.50.50.60:FF:000051">
    <property type="entry name" value="Glutathione reductase"/>
    <property type="match status" value="1"/>
</dbReference>
<sequence length="497" mass="54030">MSAMLRGSNKGKYMYDLIVIGGGSGGVRGSRIANVDEETLVTDDTKAATHGAKVALIEASMHHGPPHYAAIGGTCVNVGLMVYGSLFSHDLHAAQQYGWSGISNPTHDWSTFMEKKDKEISRLNGIYGRILGNAGVETFEGIGRLKSAHEVVLTGPDGKEEVLTTERVLISVGGWPFKPSIEGADLAITSNEIFYLKERPDRLVVVGGGYIAVEFAMIMAGFGSKVTLMYRRDLFLRGFDDDVRQHLADEMSKLDNIDLQFNTNPAKIEKNPDETLKITTEAGDEVEADCVLMATGRTPKTEDLGLDLAGVEVRKDGSIPVDEYSKTNVDTIFAIGDVTDRIQLTPVALMEGHCFADTVYGGMDRKPDHEYVPSAVFAGKNEIGSCGQTEEQAVEEYKDVTVFKSTFKPMLHTLTGVDTKMLMKIIVASESDRVVGVHICGEHAAEMIQSVAIAMKMGATKKDFDSTVGLHPSSAEELVTMRSPAYRYVDGKKEAKL</sequence>
<comment type="caution">
    <text evidence="14">The sequence shown here is derived from an EMBL/GenBank/DDBJ whole genome shotgun (WGS) entry which is preliminary data.</text>
</comment>
<dbReference type="PRINTS" id="PR00411">
    <property type="entry name" value="PNDRDTASEI"/>
</dbReference>
<keyword evidence="15" id="KW-1185">Reference proteome</keyword>
<keyword evidence="4 10" id="KW-0274">FAD</keyword>
<dbReference type="InterPro" id="IPR023753">
    <property type="entry name" value="FAD/NAD-binding_dom"/>
</dbReference>
<organism evidence="14 15">
    <name type="scientific">Hondaea fermentalgiana</name>
    <dbReference type="NCBI Taxonomy" id="2315210"/>
    <lineage>
        <taxon>Eukaryota</taxon>
        <taxon>Sar</taxon>
        <taxon>Stramenopiles</taxon>
        <taxon>Bigyra</taxon>
        <taxon>Labyrinthulomycetes</taxon>
        <taxon>Thraustochytrida</taxon>
        <taxon>Thraustochytriidae</taxon>
        <taxon>Hondaea</taxon>
    </lineage>
</organism>
<evidence type="ECO:0000256" key="1">
    <source>
        <dbReference type="ARBA" id="ARBA00007532"/>
    </source>
</evidence>
<evidence type="ECO:0000256" key="2">
    <source>
        <dbReference type="ARBA" id="ARBA00011738"/>
    </source>
</evidence>
<keyword evidence="10" id="KW-0520">NAD</keyword>
<evidence type="ECO:0000256" key="6">
    <source>
        <dbReference type="ARBA" id="ARBA00023002"/>
    </source>
</evidence>
<dbReference type="PANTHER" id="PTHR42737:SF2">
    <property type="entry name" value="GLUTATHIONE REDUCTASE"/>
    <property type="match status" value="1"/>
</dbReference>
<dbReference type="GO" id="GO:0006749">
    <property type="term" value="P:glutathione metabolic process"/>
    <property type="evidence" value="ECO:0007669"/>
    <property type="project" value="TreeGrafter"/>
</dbReference>
<name>A0A2R5G4T6_9STRA</name>
<dbReference type="NCBIfam" id="NF004776">
    <property type="entry name" value="PRK06116.1"/>
    <property type="match status" value="1"/>
</dbReference>
<comment type="cofactor">
    <cofactor evidence="10">
        <name>FAD</name>
        <dbReference type="ChEBI" id="CHEBI:57692"/>
    </cofactor>
    <text evidence="10">Binds 1 FAD per subunit.</text>
</comment>
<dbReference type="GO" id="GO:0034599">
    <property type="term" value="P:cellular response to oxidative stress"/>
    <property type="evidence" value="ECO:0007669"/>
    <property type="project" value="TreeGrafter"/>
</dbReference>
<proteinExistence type="inferred from homology"/>
<dbReference type="OrthoDB" id="5956163at2759"/>
<evidence type="ECO:0000256" key="11">
    <source>
        <dbReference type="SAM" id="Phobius"/>
    </source>
</evidence>
<keyword evidence="5" id="KW-0521">NADP</keyword>
<dbReference type="GO" id="GO:0050660">
    <property type="term" value="F:flavin adenine dinucleotide binding"/>
    <property type="evidence" value="ECO:0007669"/>
    <property type="project" value="InterPro"/>
</dbReference>
<dbReference type="InterPro" id="IPR036188">
    <property type="entry name" value="FAD/NAD-bd_sf"/>
</dbReference>
<evidence type="ECO:0000256" key="9">
    <source>
        <dbReference type="PIRSR" id="PIRSR000350-2"/>
    </source>
</evidence>
<gene>
    <name evidence="14" type="ORF">FCC1311_015572</name>
</gene>
<keyword evidence="11" id="KW-0812">Transmembrane</keyword>
<evidence type="ECO:0000256" key="7">
    <source>
        <dbReference type="ARBA" id="ARBA00023157"/>
    </source>
</evidence>
<dbReference type="Gene3D" id="3.30.390.30">
    <property type="match status" value="1"/>
</dbReference>
<dbReference type="InParanoid" id="A0A2R5G4T6"/>
<feature type="active site" description="Proton acceptor" evidence="9">
    <location>
        <position position="471"/>
    </location>
</feature>
<keyword evidence="10" id="KW-0547">Nucleotide-binding</keyword>
<evidence type="ECO:0000259" key="13">
    <source>
        <dbReference type="Pfam" id="PF07992"/>
    </source>
</evidence>
<feature type="binding site" evidence="10">
    <location>
        <position position="143"/>
    </location>
    <ligand>
        <name>FAD</name>
        <dbReference type="ChEBI" id="CHEBI:57692"/>
    </ligand>
</feature>
<evidence type="ECO:0000259" key="12">
    <source>
        <dbReference type="Pfam" id="PF02852"/>
    </source>
</evidence>
<dbReference type="EMBL" id="BEYU01000012">
    <property type="protein sequence ID" value="GBG25339.1"/>
    <property type="molecule type" value="Genomic_DNA"/>
</dbReference>
<keyword evidence="3" id="KW-0285">Flavoprotein</keyword>
<dbReference type="GO" id="GO:0004362">
    <property type="term" value="F:glutathione-disulfide reductase (NADPH) activity"/>
    <property type="evidence" value="ECO:0007669"/>
    <property type="project" value="TreeGrafter"/>
</dbReference>
<feature type="domain" description="Pyridine nucleotide-disulphide oxidoreductase dimerisation" evidence="12">
    <location>
        <begin position="373"/>
        <end position="481"/>
    </location>
</feature>
<keyword evidence="11" id="KW-0472">Membrane</keyword>
<dbReference type="AlphaFoldDB" id="A0A2R5G4T6"/>
<evidence type="ECO:0000256" key="8">
    <source>
        <dbReference type="ARBA" id="ARBA00023284"/>
    </source>
</evidence>
<keyword evidence="7" id="KW-1015">Disulfide bond</keyword>
<dbReference type="GO" id="GO:0005739">
    <property type="term" value="C:mitochondrion"/>
    <property type="evidence" value="ECO:0007669"/>
    <property type="project" value="TreeGrafter"/>
</dbReference>
<evidence type="ECO:0000256" key="4">
    <source>
        <dbReference type="ARBA" id="ARBA00022827"/>
    </source>
</evidence>
<evidence type="ECO:0000256" key="10">
    <source>
        <dbReference type="PIRSR" id="PIRSR000350-3"/>
    </source>
</evidence>
<dbReference type="PIRSF" id="PIRSF000350">
    <property type="entry name" value="Mercury_reductase_MerA"/>
    <property type="match status" value="1"/>
</dbReference>
<dbReference type="SUPFAM" id="SSF51905">
    <property type="entry name" value="FAD/NAD(P)-binding domain"/>
    <property type="match status" value="1"/>
</dbReference>
<accession>A0A2R5G4T6</accession>
<dbReference type="SUPFAM" id="SSF55424">
    <property type="entry name" value="FAD/NAD-linked reductases, dimerisation (C-terminal) domain"/>
    <property type="match status" value="1"/>
</dbReference>
<feature type="domain" description="FAD/NAD(P)-binding" evidence="13">
    <location>
        <begin position="15"/>
        <end position="352"/>
    </location>
</feature>
<dbReference type="InterPro" id="IPR046952">
    <property type="entry name" value="GSHR/TRXR-like"/>
</dbReference>
<feature type="binding site" evidence="10">
    <location>
        <position position="337"/>
    </location>
    <ligand>
        <name>FAD</name>
        <dbReference type="ChEBI" id="CHEBI:57692"/>
    </ligand>
</feature>
<comment type="similarity">
    <text evidence="1">Belongs to the class-I pyridine nucleotide-disulfide oxidoreductase family.</text>
</comment>
<dbReference type="PRINTS" id="PR00368">
    <property type="entry name" value="FADPNR"/>
</dbReference>
<dbReference type="InterPro" id="IPR016156">
    <property type="entry name" value="FAD/NAD-linked_Rdtase_dimer_sf"/>
</dbReference>
<keyword evidence="11" id="KW-1133">Transmembrane helix</keyword>
<dbReference type="GO" id="GO:0005829">
    <property type="term" value="C:cytosol"/>
    <property type="evidence" value="ECO:0007669"/>
    <property type="project" value="TreeGrafter"/>
</dbReference>
<dbReference type="InterPro" id="IPR001100">
    <property type="entry name" value="Pyr_nuc-diS_OxRdtase"/>
</dbReference>
<feature type="transmembrane region" description="Helical" evidence="11">
    <location>
        <begin position="203"/>
        <end position="222"/>
    </location>
</feature>
<comment type="subunit">
    <text evidence="2">Homodimer.</text>
</comment>
<evidence type="ECO:0000313" key="14">
    <source>
        <dbReference type="EMBL" id="GBG25339.1"/>
    </source>
</evidence>
<evidence type="ECO:0000313" key="15">
    <source>
        <dbReference type="Proteomes" id="UP000241890"/>
    </source>
</evidence>
<reference evidence="14 15" key="1">
    <citation type="submission" date="2017-12" db="EMBL/GenBank/DDBJ databases">
        <title>Sequencing, de novo assembly and annotation of complete genome of a new Thraustochytrid species, strain FCC1311.</title>
        <authorList>
            <person name="Sedici K."/>
            <person name="Godart F."/>
            <person name="Aiese Cigliano R."/>
            <person name="Sanseverino W."/>
            <person name="Barakat M."/>
            <person name="Ortet P."/>
            <person name="Marechal E."/>
            <person name="Cagnac O."/>
            <person name="Amato A."/>
        </authorList>
    </citation>
    <scope>NUCLEOTIDE SEQUENCE [LARGE SCALE GENOMIC DNA]</scope>
</reference>
<feature type="binding site" evidence="10">
    <location>
        <position position="296"/>
    </location>
    <ligand>
        <name>NAD(+)</name>
        <dbReference type="ChEBI" id="CHEBI:57540"/>
    </ligand>
</feature>
<feature type="binding site" evidence="10">
    <location>
        <begin position="207"/>
        <end position="214"/>
    </location>
    <ligand>
        <name>NAD(+)</name>
        <dbReference type="ChEBI" id="CHEBI:57540"/>
    </ligand>
</feature>
<dbReference type="InterPro" id="IPR004099">
    <property type="entry name" value="Pyr_nucl-diS_OxRdtase_dimer"/>
</dbReference>
<evidence type="ECO:0000256" key="3">
    <source>
        <dbReference type="ARBA" id="ARBA00022630"/>
    </source>
</evidence>
<dbReference type="Proteomes" id="UP000241890">
    <property type="component" value="Unassembled WGS sequence"/>
</dbReference>
<evidence type="ECO:0000256" key="5">
    <source>
        <dbReference type="ARBA" id="ARBA00022857"/>
    </source>
</evidence>
<protein>
    <submittedName>
        <fullName evidence="14">Trypanothione reductase</fullName>
    </submittedName>
</protein>
<dbReference type="Pfam" id="PF02852">
    <property type="entry name" value="Pyr_redox_dim"/>
    <property type="match status" value="1"/>
</dbReference>
<dbReference type="GO" id="GO:0045454">
    <property type="term" value="P:cell redox homeostasis"/>
    <property type="evidence" value="ECO:0007669"/>
    <property type="project" value="InterPro"/>
</dbReference>
<dbReference type="Pfam" id="PF07992">
    <property type="entry name" value="Pyr_redox_2"/>
    <property type="match status" value="1"/>
</dbReference>